<evidence type="ECO:0000256" key="1">
    <source>
        <dbReference type="ARBA" id="ARBA00004388"/>
    </source>
</evidence>
<evidence type="ECO:0000256" key="3">
    <source>
        <dbReference type="ARBA" id="ARBA00006380"/>
    </source>
</evidence>
<keyword evidence="15" id="KW-1185">Reference proteome</keyword>
<dbReference type="AlphaFoldDB" id="A0A432VYC7"/>
<dbReference type="FunFam" id="3.40.50.2000:FF:000032">
    <property type="entry name" value="3-deoxy-D-manno-octulosonic acid transferase"/>
    <property type="match status" value="1"/>
</dbReference>
<evidence type="ECO:0000256" key="8">
    <source>
        <dbReference type="ARBA" id="ARBA00031445"/>
    </source>
</evidence>
<sequence length="461" mass="52060">MVSHGLLNSGKISAVFRRNGFMTENTSATAQPQFTRWSLALYSGLLYLFTPLILLYFWRQGRRNPAYRARLDERFGKHKIPDRYCGGVVFHCVSVGEFLAARAMIQRFIQRHPHTPVIITSMTPTASELIEKTFAARAFHCYLPIDTPTAVSRFLNQAKPLSIVVLETELWPNLVHQCRRRKTPIVLVNGRMSEQSMRGYVRLDWLFKQVWGALDFCGAQTESAAQRFQRIGVPADKVDVVGNLKFDISCSEKLRNEIKDYKALFGERPIITAGSTHEGEEVQLLKAFTSVLKQHPTALFILVPRHQERFQAVAELVEQRGFKYVRRSAGVPVLPTTQVLLADTMGELMLWYGVANVAFVGGSLITRGGHNPLEPLALAVPIVSGTHVFNFQEVYDQLDSLEAVNWVTADDQLDLVLERLLDDENAQLKTAHAQSLFAQHEGATDRYLDLIDDFLERSGDE</sequence>
<keyword evidence="12" id="KW-1133">Transmembrane helix</keyword>
<feature type="site" description="Transition state stabilizer" evidence="11">
    <location>
        <position position="245"/>
    </location>
</feature>
<evidence type="ECO:0000256" key="2">
    <source>
        <dbReference type="ARBA" id="ARBA00004713"/>
    </source>
</evidence>
<evidence type="ECO:0000256" key="7">
    <source>
        <dbReference type="ARBA" id="ARBA00022968"/>
    </source>
</evidence>
<dbReference type="Gene3D" id="3.40.50.2000">
    <property type="entry name" value="Glycogen Phosphorylase B"/>
    <property type="match status" value="1"/>
</dbReference>
<keyword evidence="12" id="KW-0472">Membrane</keyword>
<keyword evidence="12" id="KW-0812">Transmembrane</keyword>
<dbReference type="UniPathway" id="UPA00958"/>
<gene>
    <name evidence="14" type="ORF">CWE06_01715</name>
</gene>
<evidence type="ECO:0000256" key="6">
    <source>
        <dbReference type="ARBA" id="ARBA00022679"/>
    </source>
</evidence>
<organism evidence="14 15">
    <name type="scientific">Aliidiomarina haloalkalitolerans</name>
    <dbReference type="NCBI Taxonomy" id="859059"/>
    <lineage>
        <taxon>Bacteria</taxon>
        <taxon>Pseudomonadati</taxon>
        <taxon>Pseudomonadota</taxon>
        <taxon>Gammaproteobacteria</taxon>
        <taxon>Alteromonadales</taxon>
        <taxon>Idiomarinaceae</taxon>
        <taxon>Aliidiomarina</taxon>
    </lineage>
</organism>
<feature type="transmembrane region" description="Helical" evidence="12">
    <location>
        <begin position="39"/>
        <end position="58"/>
    </location>
</feature>
<dbReference type="Gene3D" id="3.40.50.11720">
    <property type="entry name" value="3-Deoxy-D-manno-octulosonic-acid transferase, N-terminal domain"/>
    <property type="match status" value="1"/>
</dbReference>
<dbReference type="GO" id="GO:0009244">
    <property type="term" value="P:lipopolysaccharide core region biosynthetic process"/>
    <property type="evidence" value="ECO:0007669"/>
    <property type="project" value="UniProtKB-UniRule"/>
</dbReference>
<comment type="subcellular location">
    <subcellularLocation>
        <location evidence="1">Cell inner membrane</location>
        <topology evidence="1">Single-pass membrane protein</topology>
        <orientation evidence="1">Cytoplasmic side</orientation>
    </subcellularLocation>
    <subcellularLocation>
        <location evidence="12">Cell membrane</location>
    </subcellularLocation>
</comment>
<evidence type="ECO:0000313" key="15">
    <source>
        <dbReference type="Proteomes" id="UP000288212"/>
    </source>
</evidence>
<evidence type="ECO:0000256" key="9">
    <source>
        <dbReference type="ARBA" id="ARBA00049183"/>
    </source>
</evidence>
<feature type="domain" description="3-deoxy-D-manno-octulosonic-acid transferase N-terminal" evidence="13">
    <location>
        <begin position="70"/>
        <end position="248"/>
    </location>
</feature>
<evidence type="ECO:0000256" key="10">
    <source>
        <dbReference type="PIRSR" id="PIRSR639901-1"/>
    </source>
</evidence>
<dbReference type="InterPro" id="IPR007507">
    <property type="entry name" value="Glycos_transf_N"/>
</dbReference>
<proteinExistence type="inferred from homology"/>
<comment type="catalytic activity">
    <reaction evidence="9 12">
        <text>lipid IVA (E. coli) + CMP-3-deoxy-beta-D-manno-octulosonate = alpha-Kdo-(2-&gt;6)-lipid IVA (E. coli) + CMP + H(+)</text>
        <dbReference type="Rhea" id="RHEA:28066"/>
        <dbReference type="ChEBI" id="CHEBI:15378"/>
        <dbReference type="ChEBI" id="CHEBI:58603"/>
        <dbReference type="ChEBI" id="CHEBI:60364"/>
        <dbReference type="ChEBI" id="CHEBI:60377"/>
        <dbReference type="ChEBI" id="CHEBI:85987"/>
        <dbReference type="EC" id="2.4.99.12"/>
    </reaction>
</comment>
<comment type="caution">
    <text evidence="14">The sequence shown here is derived from an EMBL/GenBank/DDBJ whole genome shotgun (WGS) entry which is preliminary data.</text>
</comment>
<keyword evidence="7" id="KW-0735">Signal-anchor</keyword>
<dbReference type="NCBIfam" id="NF004388">
    <property type="entry name" value="PRK05749.1-4"/>
    <property type="match status" value="1"/>
</dbReference>
<keyword evidence="6 12" id="KW-0808">Transferase</keyword>
<evidence type="ECO:0000259" key="13">
    <source>
        <dbReference type="Pfam" id="PF04413"/>
    </source>
</evidence>
<dbReference type="EMBL" id="PIPI01000001">
    <property type="protein sequence ID" value="RUO21598.1"/>
    <property type="molecule type" value="Genomic_DNA"/>
</dbReference>
<feature type="active site" description="Proton acceptor" evidence="10">
    <location>
        <position position="97"/>
    </location>
</feature>
<dbReference type="Proteomes" id="UP000288212">
    <property type="component" value="Unassembled WGS sequence"/>
</dbReference>
<evidence type="ECO:0000256" key="12">
    <source>
        <dbReference type="RuleBase" id="RU365103"/>
    </source>
</evidence>
<evidence type="ECO:0000256" key="5">
    <source>
        <dbReference type="ARBA" id="ARBA00019077"/>
    </source>
</evidence>
<dbReference type="GO" id="GO:0009245">
    <property type="term" value="P:lipid A biosynthetic process"/>
    <property type="evidence" value="ECO:0007669"/>
    <property type="project" value="TreeGrafter"/>
</dbReference>
<comment type="similarity">
    <text evidence="3">Belongs to the glycosyltransferase group 1 family. Glycosyltransferase 30 subfamily.</text>
</comment>
<dbReference type="EC" id="2.4.99.12" evidence="4 12"/>
<evidence type="ECO:0000313" key="14">
    <source>
        <dbReference type="EMBL" id="RUO21598.1"/>
    </source>
</evidence>
<dbReference type="SUPFAM" id="SSF53756">
    <property type="entry name" value="UDP-Glycosyltransferase/glycogen phosphorylase"/>
    <property type="match status" value="1"/>
</dbReference>
<dbReference type="FunFam" id="3.40.50.11720:FF:000001">
    <property type="entry name" value="3-deoxy-D-manno-octulosonic acid transferase"/>
    <property type="match status" value="1"/>
</dbReference>
<protein>
    <recommendedName>
        <fullName evidence="5 12">3-deoxy-D-manno-octulosonic acid transferase</fullName>
        <shortName evidence="12">Kdo transferase</shortName>
        <ecNumber evidence="4 12">2.4.99.12</ecNumber>
    </recommendedName>
    <alternativeName>
        <fullName evidence="8 12">Lipid IV(A) 3-deoxy-D-manno-octulosonic acid transferase</fullName>
    </alternativeName>
</protein>
<evidence type="ECO:0000256" key="4">
    <source>
        <dbReference type="ARBA" id="ARBA00012621"/>
    </source>
</evidence>
<accession>A0A432VYC7</accession>
<comment type="pathway">
    <text evidence="2 12">Bacterial outer membrane biogenesis; LPS core biosynthesis.</text>
</comment>
<keyword evidence="12" id="KW-0448">Lipopolysaccharide biosynthesis</keyword>
<feature type="site" description="Transition state stabilizer" evidence="11">
    <location>
        <position position="167"/>
    </location>
</feature>
<evidence type="ECO:0000256" key="11">
    <source>
        <dbReference type="PIRSR" id="PIRSR639901-2"/>
    </source>
</evidence>
<name>A0A432VYC7_9GAMM</name>
<dbReference type="Pfam" id="PF04413">
    <property type="entry name" value="Glycos_transf_N"/>
    <property type="match status" value="1"/>
</dbReference>
<dbReference type="InterPro" id="IPR038107">
    <property type="entry name" value="Glycos_transf_N_sf"/>
</dbReference>
<dbReference type="PANTHER" id="PTHR42755">
    <property type="entry name" value="3-DEOXY-MANNO-OCTULOSONATE CYTIDYLYLTRANSFERASE"/>
    <property type="match status" value="1"/>
</dbReference>
<reference evidence="14 15" key="1">
    <citation type="journal article" date="2011" name="Front. Microbiol.">
        <title>Genomic signatures of strain selection and enhancement in Bacillus atrophaeus var. globigii, a historical biowarfare simulant.</title>
        <authorList>
            <person name="Gibbons H.S."/>
            <person name="Broomall S.M."/>
            <person name="McNew L.A."/>
            <person name="Daligault H."/>
            <person name="Chapman C."/>
            <person name="Bruce D."/>
            <person name="Karavis M."/>
            <person name="Krepps M."/>
            <person name="McGregor P.A."/>
            <person name="Hong C."/>
            <person name="Park K.H."/>
            <person name="Akmal A."/>
            <person name="Feldman A."/>
            <person name="Lin J.S."/>
            <person name="Chang W.E."/>
            <person name="Higgs B.W."/>
            <person name="Demirev P."/>
            <person name="Lindquist J."/>
            <person name="Liem A."/>
            <person name="Fochler E."/>
            <person name="Read T.D."/>
            <person name="Tapia R."/>
            <person name="Johnson S."/>
            <person name="Bishop-Lilly K.A."/>
            <person name="Detter C."/>
            <person name="Han C."/>
            <person name="Sozhamannan S."/>
            <person name="Rosenzweig C.N."/>
            <person name="Skowronski E.W."/>
        </authorList>
    </citation>
    <scope>NUCLEOTIDE SEQUENCE [LARGE SCALE GENOMIC DNA]</scope>
    <source>
        <strain evidence="14 15">AK5</strain>
    </source>
</reference>
<comment type="function">
    <text evidence="12">Involved in lipopolysaccharide (LPS) biosynthesis. Catalyzes the transfer of 3-deoxy-D-manno-octulosonate (Kdo) residue(s) from CMP-Kdo to lipid IV(A), the tetraacyldisaccharide-1,4'-bisphosphate precursor of lipid A.</text>
</comment>
<dbReference type="PANTHER" id="PTHR42755:SF1">
    <property type="entry name" value="3-DEOXY-D-MANNO-OCTULOSONIC ACID TRANSFERASE, MITOCHONDRIAL-RELATED"/>
    <property type="match status" value="1"/>
</dbReference>
<dbReference type="GO" id="GO:0005886">
    <property type="term" value="C:plasma membrane"/>
    <property type="evidence" value="ECO:0007669"/>
    <property type="project" value="UniProtKB-SubCell"/>
</dbReference>
<dbReference type="GO" id="GO:0043842">
    <property type="term" value="F:Kdo transferase activity"/>
    <property type="evidence" value="ECO:0007669"/>
    <property type="project" value="UniProtKB-EC"/>
</dbReference>
<dbReference type="InterPro" id="IPR039901">
    <property type="entry name" value="Kdotransferase"/>
</dbReference>
<keyword evidence="12" id="KW-1003">Cell membrane</keyword>